<dbReference type="EMBL" id="MU853758">
    <property type="protein sequence ID" value="KAK3944637.1"/>
    <property type="molecule type" value="Genomic_DNA"/>
</dbReference>
<evidence type="ECO:0000313" key="3">
    <source>
        <dbReference type="Proteomes" id="UP001303473"/>
    </source>
</evidence>
<evidence type="ECO:0000256" key="1">
    <source>
        <dbReference type="SAM" id="Phobius"/>
    </source>
</evidence>
<dbReference type="GO" id="GO:0016020">
    <property type="term" value="C:membrane"/>
    <property type="evidence" value="ECO:0007669"/>
    <property type="project" value="TreeGrafter"/>
</dbReference>
<proteinExistence type="predicted"/>
<accession>A0AAN6NJ46</accession>
<dbReference type="Proteomes" id="UP001303473">
    <property type="component" value="Unassembled WGS sequence"/>
</dbReference>
<dbReference type="Pfam" id="PF06966">
    <property type="entry name" value="DUF1295"/>
    <property type="match status" value="1"/>
</dbReference>
<dbReference type="Gene3D" id="1.20.120.1630">
    <property type="match status" value="1"/>
</dbReference>
<keyword evidence="1" id="KW-0812">Transmembrane</keyword>
<dbReference type="InterPro" id="IPR010721">
    <property type="entry name" value="UstE-like"/>
</dbReference>
<evidence type="ECO:0000313" key="2">
    <source>
        <dbReference type="EMBL" id="KAK3944637.1"/>
    </source>
</evidence>
<keyword evidence="1" id="KW-1133">Transmembrane helix</keyword>
<reference evidence="3" key="1">
    <citation type="journal article" date="2023" name="Mol. Phylogenet. Evol.">
        <title>Genome-scale phylogeny and comparative genomics of the fungal order Sordariales.</title>
        <authorList>
            <person name="Hensen N."/>
            <person name="Bonometti L."/>
            <person name="Westerberg I."/>
            <person name="Brannstrom I.O."/>
            <person name="Guillou S."/>
            <person name="Cros-Aarteil S."/>
            <person name="Calhoun S."/>
            <person name="Haridas S."/>
            <person name="Kuo A."/>
            <person name="Mondo S."/>
            <person name="Pangilinan J."/>
            <person name="Riley R."/>
            <person name="LaButti K."/>
            <person name="Andreopoulos B."/>
            <person name="Lipzen A."/>
            <person name="Chen C."/>
            <person name="Yan M."/>
            <person name="Daum C."/>
            <person name="Ng V."/>
            <person name="Clum A."/>
            <person name="Steindorff A."/>
            <person name="Ohm R.A."/>
            <person name="Martin F."/>
            <person name="Silar P."/>
            <person name="Natvig D.O."/>
            <person name="Lalanne C."/>
            <person name="Gautier V."/>
            <person name="Ament-Velasquez S.L."/>
            <person name="Kruys A."/>
            <person name="Hutchinson M.I."/>
            <person name="Powell A.J."/>
            <person name="Barry K."/>
            <person name="Miller A.N."/>
            <person name="Grigoriev I.V."/>
            <person name="Debuchy R."/>
            <person name="Gladieux P."/>
            <person name="Hiltunen Thoren M."/>
            <person name="Johannesson H."/>
        </authorList>
    </citation>
    <scope>NUCLEOTIDE SEQUENCE [LARGE SCALE GENOMIC DNA]</scope>
    <source>
        <strain evidence="3">CBS 340.73</strain>
    </source>
</reference>
<name>A0AAN6NJ46_9PEZI</name>
<dbReference type="PANTHER" id="PTHR32251:SF23">
    <property type="entry name" value="3-OXO-5-ALPHA-STEROID 4-DEHYDROGENASE (DUF1295)"/>
    <property type="match status" value="1"/>
</dbReference>
<feature type="transmembrane region" description="Helical" evidence="1">
    <location>
        <begin position="163"/>
        <end position="188"/>
    </location>
</feature>
<keyword evidence="3" id="KW-1185">Reference proteome</keyword>
<evidence type="ECO:0008006" key="4">
    <source>
        <dbReference type="Google" id="ProtNLM"/>
    </source>
</evidence>
<protein>
    <recommendedName>
        <fullName evidence="4">DUF1295-domain-containing protein</fullName>
    </recommendedName>
</protein>
<keyword evidence="1" id="KW-0472">Membrane</keyword>
<dbReference type="PANTHER" id="PTHR32251">
    <property type="entry name" value="3-OXO-5-ALPHA-STEROID 4-DEHYDROGENASE"/>
    <property type="match status" value="1"/>
</dbReference>
<sequence length="359" mass="41029">MPLITSQMAIPALHALQECSDFSKTVEPFIPQLYALPEKLIDVFAGRQGLLQLYLETNPLISGFAISILLGAVFLVVAEVNRNYSQVDRCWSLLPTLYIAHFDLWARLAGVPSQRIDAALLFSTIWSIRLTFNYWRKGGYTVGSEDYRWEIIRKRMPPVAFHILNWTFISFIQSMLLFALAAPTYVLLLATQFEPNVTNADLAYVAIELGLVATEFIADQQQWDFHAAKREYQETAKVPHGYTQAELDRGFLASGLWGFSRHPNFAAEQSIWFILYQWGCFGTKVLYNWTAIGPSFLLLLFQGSTWLTELITSGKYPEYTEYQRRVGMFVPTSIFTYTTPIVTPKVIRTSELAKKQKQK</sequence>
<gene>
    <name evidence="2" type="ORF">QBC46DRAFT_373908</name>
</gene>
<dbReference type="AlphaFoldDB" id="A0AAN6NJ46"/>
<comment type="caution">
    <text evidence="2">The sequence shown here is derived from an EMBL/GenBank/DDBJ whole genome shotgun (WGS) entry which is preliminary data.</text>
</comment>
<organism evidence="2 3">
    <name type="scientific">Diplogelasinospora grovesii</name>
    <dbReference type="NCBI Taxonomy" id="303347"/>
    <lineage>
        <taxon>Eukaryota</taxon>
        <taxon>Fungi</taxon>
        <taxon>Dikarya</taxon>
        <taxon>Ascomycota</taxon>
        <taxon>Pezizomycotina</taxon>
        <taxon>Sordariomycetes</taxon>
        <taxon>Sordariomycetidae</taxon>
        <taxon>Sordariales</taxon>
        <taxon>Diplogelasinosporaceae</taxon>
        <taxon>Diplogelasinospora</taxon>
    </lineage>
</organism>
<feature type="transmembrane region" description="Helical" evidence="1">
    <location>
        <begin position="60"/>
        <end position="78"/>
    </location>
</feature>